<keyword evidence="2" id="KW-1185">Reference proteome</keyword>
<reference evidence="1 2" key="1">
    <citation type="submission" date="2017-01" db="EMBL/GenBank/DDBJ databases">
        <title>A Red Light-Sensitive Sensory Rhodopsin I From Haloarcula taiwanensis, A New Haloarchaeon Isolated From Taiwan.</title>
        <authorList>
            <person name="Yang C.-S."/>
            <person name="Han Y.-A."/>
            <person name="Chen P.-C."/>
            <person name="Ng W.V."/>
            <person name="Chen T.-W."/>
        </authorList>
    </citation>
    <scope>NUCLEOTIDE SEQUENCE [LARGE SCALE GENOMIC DNA]</scope>
    <source>
        <strain evidence="1 2">Taiwanensis</strain>
        <plasmid evidence="1 2">pNYT2</plasmid>
    </source>
</reference>
<dbReference type="AlphaFoldDB" id="A0A2H5A459"/>
<keyword evidence="1" id="KW-0614">Plasmid</keyword>
<dbReference type="Proteomes" id="UP000242917">
    <property type="component" value="Plasmid pNYT2"/>
</dbReference>
<accession>A0A2H5A459</accession>
<protein>
    <submittedName>
        <fullName evidence="1">Uncharacterized protein</fullName>
    </submittedName>
</protein>
<evidence type="ECO:0000313" key="2">
    <source>
        <dbReference type="Proteomes" id="UP000242917"/>
    </source>
</evidence>
<gene>
    <name evidence="1" type="ORF">BVU17_18170</name>
</gene>
<dbReference type="OrthoDB" id="222150at2157"/>
<dbReference type="EMBL" id="CP019157">
    <property type="protein sequence ID" value="AUG49513.1"/>
    <property type="molecule type" value="Genomic_DNA"/>
</dbReference>
<dbReference type="KEGG" id="hta:BVU17_18170"/>
<geneLocation type="plasmid" evidence="1 2">
    <name>pNYT2</name>
</geneLocation>
<organism evidence="1 2">
    <name type="scientific">Haloarcula taiwanensis</name>
    <dbReference type="NCBI Taxonomy" id="1932004"/>
    <lineage>
        <taxon>Archaea</taxon>
        <taxon>Methanobacteriati</taxon>
        <taxon>Methanobacteriota</taxon>
        <taxon>Stenosarchaea group</taxon>
        <taxon>Halobacteria</taxon>
        <taxon>Halobacteriales</taxon>
        <taxon>Haloarculaceae</taxon>
        <taxon>Haloarcula</taxon>
    </lineage>
</organism>
<sequence length="109" mass="12007">MDIEAIRAARAREQDAASLVQLAEPTIFERTQTAVDDGEIDTDDAVQLTTELADERAGKLLKLASFRAAGMAVNWDGVTDQERALVEDLVARLEEWRDSVTPTTEDSDD</sequence>
<proteinExistence type="predicted"/>
<name>A0A2H5A459_9EURY</name>
<evidence type="ECO:0000313" key="1">
    <source>
        <dbReference type="EMBL" id="AUG49513.1"/>
    </source>
</evidence>